<dbReference type="PANTHER" id="PTHR46093:SF18">
    <property type="entry name" value="FIBRONECTIN TYPE-III DOMAIN-CONTAINING PROTEIN"/>
    <property type="match status" value="1"/>
</dbReference>
<dbReference type="Pfam" id="PF24681">
    <property type="entry name" value="Kelch_KLHDC2_KLHL20_DRC7"/>
    <property type="match status" value="1"/>
</dbReference>
<evidence type="ECO:0000313" key="4">
    <source>
        <dbReference type="Proteomes" id="UP001362999"/>
    </source>
</evidence>
<gene>
    <name evidence="3" type="ORF">R3P38DRAFT_2655342</name>
</gene>
<organism evidence="3 4">
    <name type="scientific">Favolaschia claudopus</name>
    <dbReference type="NCBI Taxonomy" id="2862362"/>
    <lineage>
        <taxon>Eukaryota</taxon>
        <taxon>Fungi</taxon>
        <taxon>Dikarya</taxon>
        <taxon>Basidiomycota</taxon>
        <taxon>Agaricomycotina</taxon>
        <taxon>Agaricomycetes</taxon>
        <taxon>Agaricomycetidae</taxon>
        <taxon>Agaricales</taxon>
        <taxon>Marasmiineae</taxon>
        <taxon>Mycenaceae</taxon>
        <taxon>Favolaschia</taxon>
    </lineage>
</organism>
<name>A0AAV9ZYI2_9AGAR</name>
<accession>A0AAV9ZYI2</accession>
<protein>
    <submittedName>
        <fullName evidence="3">Uncharacterized protein</fullName>
    </submittedName>
</protein>
<evidence type="ECO:0000256" key="1">
    <source>
        <dbReference type="ARBA" id="ARBA00022441"/>
    </source>
</evidence>
<dbReference type="InterPro" id="IPR015915">
    <property type="entry name" value="Kelch-typ_b-propeller"/>
</dbReference>
<reference evidence="3 4" key="1">
    <citation type="journal article" date="2024" name="J Genomics">
        <title>Draft genome sequencing and assembly of Favolaschia claudopus CIRM-BRFM 2984 isolated from oak limbs.</title>
        <authorList>
            <person name="Navarro D."/>
            <person name="Drula E."/>
            <person name="Chaduli D."/>
            <person name="Cazenave R."/>
            <person name="Ahrendt S."/>
            <person name="Wang J."/>
            <person name="Lipzen A."/>
            <person name="Daum C."/>
            <person name="Barry K."/>
            <person name="Grigoriev I.V."/>
            <person name="Favel A."/>
            <person name="Rosso M.N."/>
            <person name="Martin F."/>
        </authorList>
    </citation>
    <scope>NUCLEOTIDE SEQUENCE [LARGE SCALE GENOMIC DNA]</scope>
    <source>
        <strain evidence="3 4">CIRM-BRFM 2984</strain>
    </source>
</reference>
<dbReference type="EMBL" id="JAWWNJ010000098">
    <property type="protein sequence ID" value="KAK6996280.1"/>
    <property type="molecule type" value="Genomic_DNA"/>
</dbReference>
<dbReference type="Gene3D" id="2.120.10.80">
    <property type="entry name" value="Kelch-type beta propeller"/>
    <property type="match status" value="1"/>
</dbReference>
<keyword evidence="2" id="KW-0677">Repeat</keyword>
<dbReference type="Proteomes" id="UP001362999">
    <property type="component" value="Unassembled WGS sequence"/>
</dbReference>
<evidence type="ECO:0000256" key="2">
    <source>
        <dbReference type="ARBA" id="ARBA00022737"/>
    </source>
</evidence>
<comment type="caution">
    <text evidence="3">The sequence shown here is derived from an EMBL/GenBank/DDBJ whole genome shotgun (WGS) entry which is preliminary data.</text>
</comment>
<keyword evidence="4" id="KW-1185">Reference proteome</keyword>
<proteinExistence type="predicted"/>
<sequence length="217" mass="24689">MGDAGRDRCMRTKVVSLKQLELKGEAPTQNDWELFVTDEQNNQMYSYGGVRPYDKLYKPTADFHRLNLETMSWTNLSVRFAFVMMTVVFDIFSLPALIEVASAISTVEGKRHMFLFGGCDEDGNPSGGLIAVDLNSFAWFNIEIPRHIPVPRLSATMVAVENRLFIFGGRTKYEDNSPFLSTFSVACYNAEDGWSWQCVDQQYPPIFRILDTVSRQP</sequence>
<dbReference type="PANTHER" id="PTHR46093">
    <property type="entry name" value="ACYL-COA-BINDING DOMAIN-CONTAINING PROTEIN 5"/>
    <property type="match status" value="1"/>
</dbReference>
<dbReference type="AlphaFoldDB" id="A0AAV9ZYI2"/>
<dbReference type="SUPFAM" id="SSF117281">
    <property type="entry name" value="Kelch motif"/>
    <property type="match status" value="1"/>
</dbReference>
<keyword evidence="1" id="KW-0880">Kelch repeat</keyword>
<evidence type="ECO:0000313" key="3">
    <source>
        <dbReference type="EMBL" id="KAK6996280.1"/>
    </source>
</evidence>